<dbReference type="RefSeq" id="WP_054665305.1">
    <property type="nucleotide sequence ID" value="NZ_AYZJ01000004.1"/>
</dbReference>
<dbReference type="AlphaFoldDB" id="A0A0R2FBI8"/>
<sequence>MKLLITGGAGFIGANFVRYVYINHPDVAITILDKLTYAGNRVNLTGLLKARVRLVVGDITDESLVDTLMSQTDVCVHFAAESHNDNALVHPKEFLQSNVIGTYTLLEAARKYQVRFHHVSTDEVYGQLPLEPKSAKFTTSSRYAPSSPYSATKAASDMLVQGWVRSFHVRATISNCSNNYGPYQHIEKFIPRQITNILSGRRPKLYGSGKNVRDWIHVEDHSRAIWAIITRGHIGETYLIGADEQHSNLEVVETLLQLMGQPSDAFDYVADRPGHDARYAIDASKIRRELGWTPLHTDFKGGLAQTIDWYQQHCDWWQNQKRAVEARYAQHDQ</sequence>
<reference evidence="10 11" key="1">
    <citation type="journal article" date="2015" name="Genome Announc.">
        <title>Expanding the biotechnology potential of lactobacilli through comparative genomics of 213 strains and associated genera.</title>
        <authorList>
            <person name="Sun Z."/>
            <person name="Harris H.M."/>
            <person name="McCann A."/>
            <person name="Guo C."/>
            <person name="Argimon S."/>
            <person name="Zhang W."/>
            <person name="Yang X."/>
            <person name="Jeffery I.B."/>
            <person name="Cooney J.C."/>
            <person name="Kagawa T.F."/>
            <person name="Liu W."/>
            <person name="Song Y."/>
            <person name="Salvetti E."/>
            <person name="Wrobel A."/>
            <person name="Rasinkangas P."/>
            <person name="Parkhill J."/>
            <person name="Rea M.C."/>
            <person name="O'Sullivan O."/>
            <person name="Ritari J."/>
            <person name="Douillard F.P."/>
            <person name="Paul Ross R."/>
            <person name="Yang R."/>
            <person name="Briner A.E."/>
            <person name="Felis G.E."/>
            <person name="de Vos W.M."/>
            <person name="Barrangou R."/>
            <person name="Klaenhammer T.R."/>
            <person name="Caufield P.W."/>
            <person name="Cui Y."/>
            <person name="Zhang H."/>
            <person name="O'Toole P.W."/>
        </authorList>
    </citation>
    <scope>NUCLEOTIDE SEQUENCE [LARGE SCALE GENOMIC DNA]</scope>
    <source>
        <strain evidence="10 11">DSM 22697</strain>
    </source>
</reference>
<dbReference type="Proteomes" id="UP000050865">
    <property type="component" value="Unassembled WGS sequence"/>
</dbReference>
<accession>A0A0R2FBI8</accession>
<evidence type="ECO:0000256" key="4">
    <source>
        <dbReference type="ARBA" id="ARBA00011990"/>
    </source>
</evidence>
<evidence type="ECO:0000313" key="10">
    <source>
        <dbReference type="EMBL" id="KRN25823.1"/>
    </source>
</evidence>
<comment type="catalytic activity">
    <reaction evidence="1 8">
        <text>dTDP-alpha-D-glucose = dTDP-4-dehydro-6-deoxy-alpha-D-glucose + H2O</text>
        <dbReference type="Rhea" id="RHEA:17221"/>
        <dbReference type="ChEBI" id="CHEBI:15377"/>
        <dbReference type="ChEBI" id="CHEBI:57477"/>
        <dbReference type="ChEBI" id="CHEBI:57649"/>
        <dbReference type="EC" id="4.2.1.46"/>
    </reaction>
</comment>
<dbReference type="STRING" id="1423730.FC75_GL002364"/>
<evidence type="ECO:0000256" key="2">
    <source>
        <dbReference type="ARBA" id="ARBA00001911"/>
    </source>
</evidence>
<dbReference type="EMBL" id="AYZJ01000004">
    <property type="protein sequence ID" value="KRN25823.1"/>
    <property type="molecule type" value="Genomic_DNA"/>
</dbReference>
<dbReference type="Gene3D" id="3.90.25.10">
    <property type="entry name" value="UDP-galactose 4-epimerase, domain 1"/>
    <property type="match status" value="1"/>
</dbReference>
<dbReference type="NCBIfam" id="TIGR01181">
    <property type="entry name" value="dTDP_gluc_dehyt"/>
    <property type="match status" value="1"/>
</dbReference>
<dbReference type="EC" id="4.2.1.46" evidence="4 8"/>
<dbReference type="GO" id="GO:0008460">
    <property type="term" value="F:dTDP-glucose 4,6-dehydratase activity"/>
    <property type="evidence" value="ECO:0007669"/>
    <property type="project" value="UniProtKB-EC"/>
</dbReference>
<feature type="domain" description="NAD(P)-binding" evidence="9">
    <location>
        <begin position="4"/>
        <end position="303"/>
    </location>
</feature>
<comment type="caution">
    <text evidence="10">The sequence shown here is derived from an EMBL/GenBank/DDBJ whole genome shotgun (WGS) entry which is preliminary data.</text>
</comment>
<keyword evidence="6" id="KW-0520">NAD</keyword>
<dbReference type="Gene3D" id="3.40.50.720">
    <property type="entry name" value="NAD(P)-binding Rossmann-like Domain"/>
    <property type="match status" value="1"/>
</dbReference>
<keyword evidence="11" id="KW-1185">Reference proteome</keyword>
<evidence type="ECO:0000256" key="3">
    <source>
        <dbReference type="ARBA" id="ARBA00008178"/>
    </source>
</evidence>
<protein>
    <recommendedName>
        <fullName evidence="5 8">dTDP-glucose 4,6-dehydratase</fullName>
        <ecNumber evidence="4 8">4.2.1.46</ecNumber>
    </recommendedName>
</protein>
<dbReference type="OrthoDB" id="9811743at2"/>
<evidence type="ECO:0000256" key="7">
    <source>
        <dbReference type="ARBA" id="ARBA00023239"/>
    </source>
</evidence>
<evidence type="ECO:0000313" key="11">
    <source>
        <dbReference type="Proteomes" id="UP000050865"/>
    </source>
</evidence>
<dbReference type="Pfam" id="PF16363">
    <property type="entry name" value="GDP_Man_Dehyd"/>
    <property type="match status" value="1"/>
</dbReference>
<dbReference type="InterPro" id="IPR016040">
    <property type="entry name" value="NAD(P)-bd_dom"/>
</dbReference>
<dbReference type="InterPro" id="IPR005888">
    <property type="entry name" value="dTDP_Gluc_deHydtase"/>
</dbReference>
<evidence type="ECO:0000256" key="5">
    <source>
        <dbReference type="ARBA" id="ARBA00016977"/>
    </source>
</evidence>
<comment type="similarity">
    <text evidence="3 8">Belongs to the NAD(P)-dependent epimerase/dehydratase family. dTDP-glucose dehydratase subfamily.</text>
</comment>
<evidence type="ECO:0000256" key="8">
    <source>
        <dbReference type="RuleBase" id="RU004473"/>
    </source>
</evidence>
<gene>
    <name evidence="10" type="ORF">FC75_GL002364</name>
</gene>
<dbReference type="CDD" id="cd05246">
    <property type="entry name" value="dTDP_GD_SDR_e"/>
    <property type="match status" value="1"/>
</dbReference>
<name>A0A0R2FBI8_9LACO</name>
<dbReference type="PATRIC" id="fig|1423730.4.peg.2452"/>
<evidence type="ECO:0000256" key="1">
    <source>
        <dbReference type="ARBA" id="ARBA00001539"/>
    </source>
</evidence>
<evidence type="ECO:0000256" key="6">
    <source>
        <dbReference type="ARBA" id="ARBA00023027"/>
    </source>
</evidence>
<organism evidence="10 11">
    <name type="scientific">Lacticaseibacillus camelliae DSM 22697 = JCM 13995</name>
    <dbReference type="NCBI Taxonomy" id="1423730"/>
    <lineage>
        <taxon>Bacteria</taxon>
        <taxon>Bacillati</taxon>
        <taxon>Bacillota</taxon>
        <taxon>Bacilli</taxon>
        <taxon>Lactobacillales</taxon>
        <taxon>Lactobacillaceae</taxon>
        <taxon>Lacticaseibacillus</taxon>
    </lineage>
</organism>
<dbReference type="PANTHER" id="PTHR43000">
    <property type="entry name" value="DTDP-D-GLUCOSE 4,6-DEHYDRATASE-RELATED"/>
    <property type="match status" value="1"/>
</dbReference>
<keyword evidence="7 8" id="KW-0456">Lyase</keyword>
<dbReference type="GO" id="GO:0009225">
    <property type="term" value="P:nucleotide-sugar metabolic process"/>
    <property type="evidence" value="ECO:0007669"/>
    <property type="project" value="InterPro"/>
</dbReference>
<evidence type="ECO:0000259" key="9">
    <source>
        <dbReference type="Pfam" id="PF16363"/>
    </source>
</evidence>
<dbReference type="InterPro" id="IPR036291">
    <property type="entry name" value="NAD(P)-bd_dom_sf"/>
</dbReference>
<dbReference type="SUPFAM" id="SSF51735">
    <property type="entry name" value="NAD(P)-binding Rossmann-fold domains"/>
    <property type="match status" value="1"/>
</dbReference>
<comment type="cofactor">
    <cofactor evidence="2 8">
        <name>NAD(+)</name>
        <dbReference type="ChEBI" id="CHEBI:57540"/>
    </cofactor>
</comment>
<proteinExistence type="inferred from homology"/>